<dbReference type="Pfam" id="PF19180">
    <property type="entry name" value="DUF5862"/>
    <property type="match status" value="1"/>
</dbReference>
<gene>
    <name evidence="2" type="ORF">F3I20_15170</name>
</gene>
<keyword evidence="3" id="KW-1185">Reference proteome</keyword>
<evidence type="ECO:0000313" key="3">
    <source>
        <dbReference type="Proteomes" id="UP000324255"/>
    </source>
</evidence>
<name>A0AB34CL59_9GAMM</name>
<sequence length="104" mass="10251">MRELSLIETEIVSGGALVATLGDAAEGAVWGFFEGLATGAAVGGSASRSAVFGPIAQVVGLVFGSIVGPIVGTVMGALWGKDTVAAYGADFRQNYGTSGSVALV</sequence>
<dbReference type="RefSeq" id="WP_150037891.1">
    <property type="nucleotide sequence ID" value="NZ_VWVM01000011.1"/>
</dbReference>
<dbReference type="InterPro" id="IPR043847">
    <property type="entry name" value="DUF5862"/>
</dbReference>
<dbReference type="EMBL" id="VWVM01000011">
    <property type="protein sequence ID" value="KAA6122892.1"/>
    <property type="molecule type" value="Genomic_DNA"/>
</dbReference>
<organism evidence="2 3">
    <name type="scientific">Candidatus Pantoea gossypiicola</name>
    <dbReference type="NCBI Taxonomy" id="2608008"/>
    <lineage>
        <taxon>Bacteria</taxon>
        <taxon>Pseudomonadati</taxon>
        <taxon>Pseudomonadota</taxon>
        <taxon>Gammaproteobacteria</taxon>
        <taxon>Enterobacterales</taxon>
        <taxon>Erwiniaceae</taxon>
        <taxon>Pantoea</taxon>
    </lineage>
</organism>
<feature type="domain" description="DUF5862" evidence="1">
    <location>
        <begin position="27"/>
        <end position="92"/>
    </location>
</feature>
<dbReference type="Proteomes" id="UP000324255">
    <property type="component" value="Unassembled WGS sequence"/>
</dbReference>
<dbReference type="AlphaFoldDB" id="A0AB34CL59"/>
<evidence type="ECO:0000259" key="1">
    <source>
        <dbReference type="Pfam" id="PF19180"/>
    </source>
</evidence>
<proteinExistence type="predicted"/>
<comment type="caution">
    <text evidence="2">The sequence shown here is derived from an EMBL/GenBank/DDBJ whole genome shotgun (WGS) entry which is preliminary data.</text>
</comment>
<evidence type="ECO:0000313" key="2">
    <source>
        <dbReference type="EMBL" id="KAA6122892.1"/>
    </source>
</evidence>
<accession>A0AB34CL59</accession>
<protein>
    <recommendedName>
        <fullName evidence="1">DUF5862 domain-containing protein</fullName>
    </recommendedName>
</protein>
<reference evidence="2 3" key="1">
    <citation type="submission" date="2019-09" db="EMBL/GenBank/DDBJ databases">
        <title>Genomic diversity of phyloplane-associated Pantoea species in Pakistan cotton crop.</title>
        <authorList>
            <person name="Tufail M.R."/>
            <person name="Cook D.R."/>
        </authorList>
    </citation>
    <scope>NUCLEOTIDE SEQUENCE [LARGE SCALE GENOMIC DNA]</scope>
    <source>
        <strain evidence="2 3">B_8</strain>
    </source>
</reference>